<dbReference type="SUPFAM" id="SSF53335">
    <property type="entry name" value="S-adenosyl-L-methionine-dependent methyltransferases"/>
    <property type="match status" value="1"/>
</dbReference>
<organism evidence="9">
    <name type="scientific">uncultured Sulfurovum sp</name>
    <dbReference type="NCBI Taxonomy" id="269237"/>
    <lineage>
        <taxon>Bacteria</taxon>
        <taxon>Pseudomonadati</taxon>
        <taxon>Campylobacterota</taxon>
        <taxon>Epsilonproteobacteria</taxon>
        <taxon>Campylobacterales</taxon>
        <taxon>Sulfurovaceae</taxon>
        <taxon>Sulfurovum</taxon>
        <taxon>environmental samples</taxon>
    </lineage>
</organism>
<dbReference type="PROSITE" id="PS51679">
    <property type="entry name" value="SAM_MT_C5"/>
    <property type="match status" value="1"/>
</dbReference>
<evidence type="ECO:0000256" key="4">
    <source>
        <dbReference type="ARBA" id="ARBA00022747"/>
    </source>
</evidence>
<protein>
    <recommendedName>
        <fullName evidence="8">Cytosine-specific methyltransferase</fullName>
        <ecNumber evidence="8">2.1.1.37</ecNumber>
    </recommendedName>
</protein>
<dbReference type="InterPro" id="IPR050750">
    <property type="entry name" value="C5-MTase"/>
</dbReference>
<dbReference type="EMBL" id="CACVAR010000134">
    <property type="protein sequence ID" value="CAA6805399.1"/>
    <property type="molecule type" value="Genomic_DNA"/>
</dbReference>
<dbReference type="AlphaFoldDB" id="A0A6S6SJC6"/>
<comment type="catalytic activity">
    <reaction evidence="5 8">
        <text>a 2'-deoxycytidine in DNA + S-adenosyl-L-methionine = a 5-methyl-2'-deoxycytidine in DNA + S-adenosyl-L-homocysteine + H(+)</text>
        <dbReference type="Rhea" id="RHEA:13681"/>
        <dbReference type="Rhea" id="RHEA-COMP:11369"/>
        <dbReference type="Rhea" id="RHEA-COMP:11370"/>
        <dbReference type="ChEBI" id="CHEBI:15378"/>
        <dbReference type="ChEBI" id="CHEBI:57856"/>
        <dbReference type="ChEBI" id="CHEBI:59789"/>
        <dbReference type="ChEBI" id="CHEBI:85452"/>
        <dbReference type="ChEBI" id="CHEBI:85454"/>
        <dbReference type="EC" id="2.1.1.37"/>
    </reaction>
</comment>
<comment type="similarity">
    <text evidence="6 7">Belongs to the class I-like SAM-binding methyltransferase superfamily. C5-methyltransferase family.</text>
</comment>
<dbReference type="GO" id="GO:0003886">
    <property type="term" value="F:DNA (cytosine-5-)-methyltransferase activity"/>
    <property type="evidence" value="ECO:0007669"/>
    <property type="project" value="UniProtKB-EC"/>
</dbReference>
<dbReference type="Gene3D" id="3.90.120.30">
    <property type="match status" value="1"/>
</dbReference>
<keyword evidence="4" id="KW-0680">Restriction system</keyword>
<dbReference type="GO" id="GO:0032259">
    <property type="term" value="P:methylation"/>
    <property type="evidence" value="ECO:0007669"/>
    <property type="project" value="UniProtKB-KW"/>
</dbReference>
<dbReference type="PANTHER" id="PTHR46098:SF1">
    <property type="entry name" value="TRNA (CYTOSINE(38)-C(5))-METHYLTRANSFERASE"/>
    <property type="match status" value="1"/>
</dbReference>
<reference evidence="9" key="1">
    <citation type="submission" date="2020-01" db="EMBL/GenBank/DDBJ databases">
        <authorList>
            <person name="Meier V. D."/>
            <person name="Meier V D."/>
        </authorList>
    </citation>
    <scope>NUCLEOTIDE SEQUENCE</scope>
    <source>
        <strain evidence="9">HLG_WM_MAG_03</strain>
    </source>
</reference>
<dbReference type="PROSITE" id="PS00094">
    <property type="entry name" value="C5_MTASE_1"/>
    <property type="match status" value="1"/>
</dbReference>
<dbReference type="InterPro" id="IPR001525">
    <property type="entry name" value="C5_MeTfrase"/>
</dbReference>
<dbReference type="Gene3D" id="3.40.50.150">
    <property type="entry name" value="Vaccinia Virus protein VP39"/>
    <property type="match status" value="1"/>
</dbReference>
<evidence type="ECO:0000256" key="3">
    <source>
        <dbReference type="ARBA" id="ARBA00022691"/>
    </source>
</evidence>
<dbReference type="PRINTS" id="PR00105">
    <property type="entry name" value="C5METTRFRASE"/>
</dbReference>
<feature type="active site" evidence="6">
    <location>
        <position position="96"/>
    </location>
</feature>
<dbReference type="EC" id="2.1.1.37" evidence="8"/>
<evidence type="ECO:0000256" key="7">
    <source>
        <dbReference type="RuleBase" id="RU000416"/>
    </source>
</evidence>
<keyword evidence="3 6" id="KW-0949">S-adenosyl-L-methionine</keyword>
<evidence type="ECO:0000256" key="8">
    <source>
        <dbReference type="RuleBase" id="RU000417"/>
    </source>
</evidence>
<keyword evidence="1 6" id="KW-0489">Methyltransferase</keyword>
<dbReference type="CDD" id="cd00315">
    <property type="entry name" value="Cyt_C5_DNA_methylase"/>
    <property type="match status" value="1"/>
</dbReference>
<evidence type="ECO:0000256" key="5">
    <source>
        <dbReference type="ARBA" id="ARBA00047422"/>
    </source>
</evidence>
<dbReference type="InterPro" id="IPR018117">
    <property type="entry name" value="C5_DNA_meth_AS"/>
</dbReference>
<dbReference type="Pfam" id="PF00145">
    <property type="entry name" value="DNA_methylase"/>
    <property type="match status" value="1"/>
</dbReference>
<evidence type="ECO:0000256" key="1">
    <source>
        <dbReference type="ARBA" id="ARBA00022603"/>
    </source>
</evidence>
<evidence type="ECO:0000256" key="6">
    <source>
        <dbReference type="PROSITE-ProRule" id="PRU01016"/>
    </source>
</evidence>
<evidence type="ECO:0000256" key="2">
    <source>
        <dbReference type="ARBA" id="ARBA00022679"/>
    </source>
</evidence>
<dbReference type="GO" id="GO:0009307">
    <property type="term" value="P:DNA restriction-modification system"/>
    <property type="evidence" value="ECO:0007669"/>
    <property type="project" value="UniProtKB-KW"/>
</dbReference>
<sequence length="328" mass="37430">MNFQVFMSIGVKMTKVFNTDETIKVIDLFAGIGGLRLGFEQMSSKKIEVVFSSEWNKYSVETYKANFGIEEVHGDITKVHESEIPEHDLLLAGFPCQPFSQAGLKKGFSDIRGTLFFDIARILKEKKPKAFLLENVKQLKGHDKGRTLEVIMQTLKDIGYTNVQYHLLKAREFGLPQNRERIYIVGFLDETVQFSFPKPLNIETRVGDILDEEVDDKYTISDKLWAGHQRRKKENKLKGKGFGYSIFTHESAYTSTMSARYYKDGSEILIAQDGKNPRKITPREASRLQGFPKDFKIPVSDTQAYQQFGNSVPVKVIEAIAEEMLAFL</sequence>
<accession>A0A6S6SJC6</accession>
<dbReference type="PROSITE" id="PS00095">
    <property type="entry name" value="C5_MTASE_2"/>
    <property type="match status" value="1"/>
</dbReference>
<dbReference type="InterPro" id="IPR031303">
    <property type="entry name" value="C5_meth_CS"/>
</dbReference>
<evidence type="ECO:0000313" key="9">
    <source>
        <dbReference type="EMBL" id="CAA6805399.1"/>
    </source>
</evidence>
<dbReference type="NCBIfam" id="TIGR00675">
    <property type="entry name" value="dcm"/>
    <property type="match status" value="1"/>
</dbReference>
<dbReference type="InterPro" id="IPR029063">
    <property type="entry name" value="SAM-dependent_MTases_sf"/>
</dbReference>
<keyword evidence="2 6" id="KW-0808">Transferase</keyword>
<proteinExistence type="inferred from homology"/>
<gene>
    <name evidence="9" type="ORF">HELGO_WM36163</name>
</gene>
<dbReference type="PANTHER" id="PTHR46098">
    <property type="entry name" value="TRNA (CYTOSINE(38)-C(5))-METHYLTRANSFERASE"/>
    <property type="match status" value="1"/>
</dbReference>
<name>A0A6S6SJC6_9BACT</name>